<reference evidence="1" key="1">
    <citation type="submission" date="2019-03" db="EMBL/GenBank/DDBJ databases">
        <title>Single cell metagenomics reveals metabolic interactions within the superorganism composed of flagellate Streblomastix strix and complex community of Bacteroidetes bacteria on its surface.</title>
        <authorList>
            <person name="Treitli S.C."/>
            <person name="Kolisko M."/>
            <person name="Husnik F."/>
            <person name="Keeling P."/>
            <person name="Hampl V."/>
        </authorList>
    </citation>
    <scope>NUCLEOTIDE SEQUENCE</scope>
    <source>
        <strain evidence="1">STM</strain>
    </source>
</reference>
<sequence length="32" mass="3778">MYPLKFEPILKQTLWGGDKINLFKKLNNPTTE</sequence>
<organism evidence="1">
    <name type="scientific">termite gut metagenome</name>
    <dbReference type="NCBI Taxonomy" id="433724"/>
    <lineage>
        <taxon>unclassified sequences</taxon>
        <taxon>metagenomes</taxon>
        <taxon>organismal metagenomes</taxon>
    </lineage>
</organism>
<comment type="caution">
    <text evidence="1">The sequence shown here is derived from an EMBL/GenBank/DDBJ whole genome shotgun (WGS) entry which is preliminary data.</text>
</comment>
<proteinExistence type="predicted"/>
<feature type="non-terminal residue" evidence="1">
    <location>
        <position position="32"/>
    </location>
</feature>
<name>A0A5J4P7I2_9ZZZZ</name>
<gene>
    <name evidence="1" type="ORF">EZS27_042941</name>
</gene>
<dbReference type="AlphaFoldDB" id="A0A5J4P7I2"/>
<accession>A0A5J4P7I2</accession>
<evidence type="ECO:0000313" key="1">
    <source>
        <dbReference type="EMBL" id="KAA6305405.1"/>
    </source>
</evidence>
<dbReference type="EMBL" id="SNRY01010725">
    <property type="protein sequence ID" value="KAA6305405.1"/>
    <property type="molecule type" value="Genomic_DNA"/>
</dbReference>
<protein>
    <recommendedName>
        <fullName evidence="2">Mannose-6-phosphate isomerase</fullName>
    </recommendedName>
</protein>
<evidence type="ECO:0008006" key="2">
    <source>
        <dbReference type="Google" id="ProtNLM"/>
    </source>
</evidence>